<reference evidence="2 3" key="1">
    <citation type="journal article" date="2023" name="Hortic Res">
        <title>The complete reference genome for grapevine (Vitis vinifera L.) genetics and breeding.</title>
        <authorList>
            <person name="Shi X."/>
            <person name="Cao S."/>
            <person name="Wang X."/>
            <person name="Huang S."/>
            <person name="Wang Y."/>
            <person name="Liu Z."/>
            <person name="Liu W."/>
            <person name="Leng X."/>
            <person name="Peng Y."/>
            <person name="Wang N."/>
            <person name="Wang Y."/>
            <person name="Ma Z."/>
            <person name="Xu X."/>
            <person name="Zhang F."/>
            <person name="Xue H."/>
            <person name="Zhong H."/>
            <person name="Wang Y."/>
            <person name="Zhang K."/>
            <person name="Velt A."/>
            <person name="Avia K."/>
            <person name="Holtgrawe D."/>
            <person name="Grimplet J."/>
            <person name="Matus J.T."/>
            <person name="Ware D."/>
            <person name="Wu X."/>
            <person name="Wang H."/>
            <person name="Liu C."/>
            <person name="Fang Y."/>
            <person name="Rustenholz C."/>
            <person name="Cheng Z."/>
            <person name="Xiao H."/>
            <person name="Zhou Y."/>
        </authorList>
    </citation>
    <scope>NUCLEOTIDE SEQUENCE [LARGE SCALE GENOMIC DNA]</scope>
    <source>
        <strain evidence="3">cv. Pinot noir / PN40024</strain>
        <tissue evidence="2">Leaf</tissue>
    </source>
</reference>
<dbReference type="Pfam" id="PF11443">
    <property type="entry name" value="DUF2828"/>
    <property type="match status" value="2"/>
</dbReference>
<evidence type="ECO:0000313" key="2">
    <source>
        <dbReference type="EMBL" id="WJZ87310.1"/>
    </source>
</evidence>
<dbReference type="Proteomes" id="UP001227230">
    <property type="component" value="Chromosome 5"/>
</dbReference>
<dbReference type="PIRSF" id="PIRSF015417">
    <property type="entry name" value="T31B5_30_vWA"/>
    <property type="match status" value="1"/>
</dbReference>
<name>A0ABY9BX25_VITVI</name>
<protein>
    <recommendedName>
        <fullName evidence="1">DUF2828 domain-containing protein</fullName>
    </recommendedName>
</protein>
<dbReference type="EMBL" id="CP126652">
    <property type="protein sequence ID" value="WJZ87310.1"/>
    <property type="molecule type" value="Genomic_DNA"/>
</dbReference>
<feature type="domain" description="DUF2828" evidence="1">
    <location>
        <begin position="58"/>
        <end position="161"/>
    </location>
</feature>
<dbReference type="InterPro" id="IPR058580">
    <property type="entry name" value="DUF2828"/>
</dbReference>
<dbReference type="PANTHER" id="PTHR31373">
    <property type="entry name" value="OS06G0652100 PROTEIN"/>
    <property type="match status" value="1"/>
</dbReference>
<dbReference type="InterPro" id="IPR011205">
    <property type="entry name" value="UCP015417_vWA"/>
</dbReference>
<dbReference type="PANTHER" id="PTHR31373:SF27">
    <property type="entry name" value="TROVE DOMAIN-CONTAINING PROTEIN"/>
    <property type="match status" value="1"/>
</dbReference>
<sequence length="162" mass="18677">MLGVFVDKEKARVLRKERELALAKRALHRYSTDSNYRFLHDQISDLFAELLKSDTVFKLRDRLRKQVVVPLHKALELPEVFMCSNKWGSLPYNPVASVAMKSYKSLFSNHDTERFGEYLEKVQTGKAKIAAGALLPHEIIASLNEEDAERVAELQWARMLED</sequence>
<gene>
    <name evidence="2" type="ORF">VitviT2T_006701</name>
</gene>
<evidence type="ECO:0000259" key="1">
    <source>
        <dbReference type="Pfam" id="PF11443"/>
    </source>
</evidence>
<organism evidence="2 3">
    <name type="scientific">Vitis vinifera</name>
    <name type="common">Grape</name>
    <dbReference type="NCBI Taxonomy" id="29760"/>
    <lineage>
        <taxon>Eukaryota</taxon>
        <taxon>Viridiplantae</taxon>
        <taxon>Streptophyta</taxon>
        <taxon>Embryophyta</taxon>
        <taxon>Tracheophyta</taxon>
        <taxon>Spermatophyta</taxon>
        <taxon>Magnoliopsida</taxon>
        <taxon>eudicotyledons</taxon>
        <taxon>Gunneridae</taxon>
        <taxon>Pentapetalae</taxon>
        <taxon>rosids</taxon>
        <taxon>Vitales</taxon>
        <taxon>Vitaceae</taxon>
        <taxon>Viteae</taxon>
        <taxon>Vitis</taxon>
    </lineage>
</organism>
<keyword evidence="3" id="KW-1185">Reference proteome</keyword>
<evidence type="ECO:0000313" key="3">
    <source>
        <dbReference type="Proteomes" id="UP001227230"/>
    </source>
</evidence>
<proteinExistence type="predicted"/>
<feature type="domain" description="DUF2828" evidence="1">
    <location>
        <begin position="7"/>
        <end position="55"/>
    </location>
</feature>
<accession>A0ABY9BX25</accession>